<evidence type="ECO:0000256" key="6">
    <source>
        <dbReference type="SAM" id="Phobius"/>
    </source>
</evidence>
<name>A0ABD5UXX3_9EURY</name>
<feature type="transmembrane region" description="Helical" evidence="6">
    <location>
        <begin position="247"/>
        <end position="270"/>
    </location>
</feature>
<keyword evidence="4 6" id="KW-1133">Transmembrane helix</keyword>
<reference evidence="7 8" key="1">
    <citation type="journal article" date="2019" name="Int. J. Syst. Evol. Microbiol.">
        <title>The Global Catalogue of Microorganisms (GCM) 10K type strain sequencing project: providing services to taxonomists for standard genome sequencing and annotation.</title>
        <authorList>
            <consortium name="The Broad Institute Genomics Platform"/>
            <consortium name="The Broad Institute Genome Sequencing Center for Infectious Disease"/>
            <person name="Wu L."/>
            <person name="Ma J."/>
        </authorList>
    </citation>
    <scope>NUCLEOTIDE SEQUENCE [LARGE SCALE GENOMIC DNA]</scope>
    <source>
        <strain evidence="7 8">CGMCC 1.3240</strain>
    </source>
</reference>
<dbReference type="AlphaFoldDB" id="A0ABD5UXX3"/>
<sequence>MNRQRGFLLVVIALSTVVSFVVIRPFLAYVLGALVLAYILLPFHRRLTPHLGERLAALALIPAALVVVIAPLFYLGVVFLRDVTDLARGQTGLDTAEIEDEFEEATGMAIDLDAELAALTGDLIDVLFGSIPSVITTALKGSLGVALVLFLVYYLLKDGPRFVAWMKESTPLPADVTENLFSQIDATTWGVVVGHVFVAVLQAIVGGAGLWFVGIPNYVFWTFVMLVLALLPLIGAFMIWAPAAGYLFLIGEATMGTILLVYGVLVVSMIDNYVRPILIDREAQLNPGVILVGVFGGVYALGFVGLFVGPIVLGVLAASLVTFAEEYDRL</sequence>
<keyword evidence="8" id="KW-1185">Reference proteome</keyword>
<gene>
    <name evidence="7" type="ORF">ACFQGH_00615</name>
</gene>
<feature type="transmembrane region" description="Helical" evidence="6">
    <location>
        <begin position="218"/>
        <end position="240"/>
    </location>
</feature>
<feature type="transmembrane region" description="Helical" evidence="6">
    <location>
        <begin position="56"/>
        <end position="80"/>
    </location>
</feature>
<dbReference type="EMBL" id="JBHSXQ010000001">
    <property type="protein sequence ID" value="MFC6903694.1"/>
    <property type="molecule type" value="Genomic_DNA"/>
</dbReference>
<protein>
    <submittedName>
        <fullName evidence="7">AI-2E family transporter</fullName>
    </submittedName>
</protein>
<evidence type="ECO:0000256" key="2">
    <source>
        <dbReference type="ARBA" id="ARBA00009773"/>
    </source>
</evidence>
<dbReference type="Pfam" id="PF01594">
    <property type="entry name" value="AI-2E_transport"/>
    <property type="match status" value="1"/>
</dbReference>
<proteinExistence type="inferred from homology"/>
<evidence type="ECO:0000256" key="1">
    <source>
        <dbReference type="ARBA" id="ARBA00004141"/>
    </source>
</evidence>
<evidence type="ECO:0000256" key="3">
    <source>
        <dbReference type="ARBA" id="ARBA00022692"/>
    </source>
</evidence>
<evidence type="ECO:0000256" key="4">
    <source>
        <dbReference type="ARBA" id="ARBA00022989"/>
    </source>
</evidence>
<dbReference type="PANTHER" id="PTHR21716">
    <property type="entry name" value="TRANSMEMBRANE PROTEIN"/>
    <property type="match status" value="1"/>
</dbReference>
<evidence type="ECO:0000313" key="7">
    <source>
        <dbReference type="EMBL" id="MFC6903694.1"/>
    </source>
</evidence>
<dbReference type="PANTHER" id="PTHR21716:SF4">
    <property type="entry name" value="TRANSMEMBRANE PROTEIN 245"/>
    <property type="match status" value="1"/>
</dbReference>
<dbReference type="InterPro" id="IPR002549">
    <property type="entry name" value="AI-2E-like"/>
</dbReference>
<feature type="transmembrane region" description="Helical" evidence="6">
    <location>
        <begin position="134"/>
        <end position="156"/>
    </location>
</feature>
<feature type="transmembrane region" description="Helical" evidence="6">
    <location>
        <begin position="290"/>
        <end position="323"/>
    </location>
</feature>
<comment type="similarity">
    <text evidence="2">Belongs to the autoinducer-2 exporter (AI-2E) (TC 2.A.86) family.</text>
</comment>
<comment type="caution">
    <text evidence="7">The sequence shown here is derived from an EMBL/GenBank/DDBJ whole genome shotgun (WGS) entry which is preliminary data.</text>
</comment>
<dbReference type="GO" id="GO:0016020">
    <property type="term" value="C:membrane"/>
    <property type="evidence" value="ECO:0007669"/>
    <property type="project" value="UniProtKB-SubCell"/>
</dbReference>
<feature type="transmembrane region" description="Helical" evidence="6">
    <location>
        <begin position="189"/>
        <end position="212"/>
    </location>
</feature>
<evidence type="ECO:0000256" key="5">
    <source>
        <dbReference type="ARBA" id="ARBA00023136"/>
    </source>
</evidence>
<dbReference type="RefSeq" id="WP_340602185.1">
    <property type="nucleotide sequence ID" value="NZ_JBBMXV010000001.1"/>
</dbReference>
<keyword evidence="3 6" id="KW-0812">Transmembrane</keyword>
<keyword evidence="5 6" id="KW-0472">Membrane</keyword>
<comment type="subcellular location">
    <subcellularLocation>
        <location evidence="1">Membrane</location>
        <topology evidence="1">Multi-pass membrane protein</topology>
    </subcellularLocation>
</comment>
<feature type="transmembrane region" description="Helical" evidence="6">
    <location>
        <begin position="29"/>
        <end position="44"/>
    </location>
</feature>
<organism evidence="7 8">
    <name type="scientific">Halalkalicoccus tibetensis</name>
    <dbReference type="NCBI Taxonomy" id="175632"/>
    <lineage>
        <taxon>Archaea</taxon>
        <taxon>Methanobacteriati</taxon>
        <taxon>Methanobacteriota</taxon>
        <taxon>Stenosarchaea group</taxon>
        <taxon>Halobacteria</taxon>
        <taxon>Halobacteriales</taxon>
        <taxon>Halococcaceae</taxon>
        <taxon>Halalkalicoccus</taxon>
    </lineage>
</organism>
<accession>A0ABD5UXX3</accession>
<dbReference type="Proteomes" id="UP001596312">
    <property type="component" value="Unassembled WGS sequence"/>
</dbReference>
<evidence type="ECO:0000313" key="8">
    <source>
        <dbReference type="Proteomes" id="UP001596312"/>
    </source>
</evidence>